<dbReference type="SUPFAM" id="SSF53613">
    <property type="entry name" value="Ribokinase-like"/>
    <property type="match status" value="1"/>
</dbReference>
<keyword evidence="2" id="KW-0119">Carbohydrate metabolism</keyword>
<evidence type="ECO:0000313" key="5">
    <source>
        <dbReference type="EMBL" id="QHT28868.1"/>
    </source>
</evidence>
<feature type="domain" description="Carbohydrate kinase PfkB" evidence="3">
    <location>
        <begin position="1"/>
        <end position="301"/>
    </location>
</feature>
<proteinExistence type="predicted"/>
<organism evidence="5">
    <name type="scientific">viral metagenome</name>
    <dbReference type="NCBI Taxonomy" id="1070528"/>
    <lineage>
        <taxon>unclassified sequences</taxon>
        <taxon>metagenomes</taxon>
        <taxon>organismal metagenomes</taxon>
    </lineage>
</organism>
<feature type="domain" description="Cytidyltransferase-like" evidence="4">
    <location>
        <begin position="340"/>
        <end position="447"/>
    </location>
</feature>
<dbReference type="PANTHER" id="PTHR46969">
    <property type="entry name" value="BIFUNCTIONAL PROTEIN HLDE"/>
    <property type="match status" value="1"/>
</dbReference>
<dbReference type="Pfam" id="PF01467">
    <property type="entry name" value="CTP_transf_like"/>
    <property type="match status" value="1"/>
</dbReference>
<protein>
    <recommendedName>
        <fullName evidence="6">D-glycero-beta-D-manno-heptose 1-phosphate adenylyltransferase</fullName>
    </recommendedName>
</protein>
<dbReference type="NCBIfam" id="TIGR00125">
    <property type="entry name" value="cyt_tran_rel"/>
    <property type="match status" value="1"/>
</dbReference>
<accession>A0A6C0EIP0</accession>
<evidence type="ECO:0000256" key="2">
    <source>
        <dbReference type="ARBA" id="ARBA00023277"/>
    </source>
</evidence>
<dbReference type="GO" id="GO:0033786">
    <property type="term" value="F:heptose-1-phosphate adenylyltransferase activity"/>
    <property type="evidence" value="ECO:0007669"/>
    <property type="project" value="TreeGrafter"/>
</dbReference>
<dbReference type="PANTHER" id="PTHR46969:SF1">
    <property type="entry name" value="BIFUNCTIONAL PROTEIN HLDE"/>
    <property type="match status" value="1"/>
</dbReference>
<dbReference type="Gene3D" id="3.40.1190.20">
    <property type="match status" value="1"/>
</dbReference>
<dbReference type="Pfam" id="PF00294">
    <property type="entry name" value="PfkB"/>
    <property type="match status" value="1"/>
</dbReference>
<dbReference type="InterPro" id="IPR014729">
    <property type="entry name" value="Rossmann-like_a/b/a_fold"/>
</dbReference>
<dbReference type="EMBL" id="MN738865">
    <property type="protein sequence ID" value="QHT28868.1"/>
    <property type="molecule type" value="Genomic_DNA"/>
</dbReference>
<dbReference type="GO" id="GO:0005829">
    <property type="term" value="C:cytosol"/>
    <property type="evidence" value="ECO:0007669"/>
    <property type="project" value="TreeGrafter"/>
</dbReference>
<name>A0A6C0EIP0_9ZZZZ</name>
<reference evidence="5" key="1">
    <citation type="journal article" date="2020" name="Nature">
        <title>Giant virus diversity and host interactions through global metagenomics.</title>
        <authorList>
            <person name="Schulz F."/>
            <person name="Roux S."/>
            <person name="Paez-Espino D."/>
            <person name="Jungbluth S."/>
            <person name="Walsh D.A."/>
            <person name="Denef V.J."/>
            <person name="McMahon K.D."/>
            <person name="Konstantinidis K.T."/>
            <person name="Eloe-Fadrosh E.A."/>
            <person name="Kyrpides N.C."/>
            <person name="Woyke T."/>
        </authorList>
    </citation>
    <scope>NUCLEOTIDE SEQUENCE</scope>
    <source>
        <strain evidence="5">GVMAG-M-3300001351-8</strain>
    </source>
</reference>
<evidence type="ECO:0000259" key="4">
    <source>
        <dbReference type="Pfam" id="PF01467"/>
    </source>
</evidence>
<evidence type="ECO:0000256" key="1">
    <source>
        <dbReference type="ARBA" id="ARBA00023268"/>
    </source>
</evidence>
<dbReference type="InterPro" id="IPR029056">
    <property type="entry name" value="Ribokinase-like"/>
</dbReference>
<dbReference type="SUPFAM" id="SSF52374">
    <property type="entry name" value="Nucleotidylyl transferase"/>
    <property type="match status" value="1"/>
</dbReference>
<dbReference type="AlphaFoldDB" id="A0A6C0EIP0"/>
<keyword evidence="1" id="KW-0511">Multifunctional enzyme</keyword>
<dbReference type="GO" id="GO:0033785">
    <property type="term" value="F:heptose 7-phosphate kinase activity"/>
    <property type="evidence" value="ECO:0007669"/>
    <property type="project" value="TreeGrafter"/>
</dbReference>
<dbReference type="InterPro" id="IPR011611">
    <property type="entry name" value="PfkB_dom"/>
</dbReference>
<evidence type="ECO:0000259" key="3">
    <source>
        <dbReference type="Pfam" id="PF00294"/>
    </source>
</evidence>
<dbReference type="Gene3D" id="3.40.50.620">
    <property type="entry name" value="HUPs"/>
    <property type="match status" value="1"/>
</dbReference>
<sequence>MKNIVVLGDIILDKYIDCSSVKINSESPNIVFKNNSEIYKLGGAANVAKLLTNFDNNVFFVSTVTDDIKYLNIVDTLFSEDNLSSNYLLKHTKKISLKTRYYNKTQQLFRVDNEDTTEISSQDSFLILDILNGIFKSNRIDCLIISDYNKGLCSEKLIKSVIDICKGKNIDVLVDPKITNILKYKGCTILKPNRLEYNQLCDYFKLNNELTVENFKKISSCLDLKYLLITLDKDGCVFYDSISENIHRFTIDKTDTIIDVTGAGDIFISVFTYFYLQNMDIKTNITNCNKICSHSVRCVGNMSLTLFDIHYILNNKAAYHYLQLDINRFKNSLKNKNIIFTNGCFDILHRGHLHYLKECKTMGNILIVGLNSDQSVKKLKGPKRPINNQEDRAYMLLSYDFIDYVIIFNEETPYNLIRDICPDILVKGGDYTIDNIIGKEFAGEVRTVDLLDNYSTSKLIFNSMI</sequence>
<evidence type="ECO:0008006" key="6">
    <source>
        <dbReference type="Google" id="ProtNLM"/>
    </source>
</evidence>
<dbReference type="InterPro" id="IPR004821">
    <property type="entry name" value="Cyt_trans-like"/>
</dbReference>